<name>A0A098G7M4_9GAMM</name>
<keyword evidence="2" id="KW-1185">Reference proteome</keyword>
<reference evidence="2" key="1">
    <citation type="submission" date="2014-09" db="EMBL/GenBank/DDBJ databases">
        <authorList>
            <person name="Gomez-Valero L."/>
        </authorList>
    </citation>
    <scope>NUCLEOTIDE SEQUENCE [LARGE SCALE GENOMIC DNA]</scope>
    <source>
        <strain evidence="2">ATCC700992</strain>
    </source>
</reference>
<dbReference type="EMBL" id="LN614827">
    <property type="protein sequence ID" value="CEG58457.1"/>
    <property type="molecule type" value="Genomic_DNA"/>
</dbReference>
<dbReference type="OrthoDB" id="5377431at2"/>
<gene>
    <name evidence="1" type="ORF">LFA_3115</name>
</gene>
<dbReference type="AlphaFoldDB" id="A0A098G7M4"/>
<evidence type="ECO:0000313" key="2">
    <source>
        <dbReference type="Proteomes" id="UP000032430"/>
    </source>
</evidence>
<proteinExistence type="predicted"/>
<dbReference type="Proteomes" id="UP000032430">
    <property type="component" value="Chromosome I"/>
</dbReference>
<dbReference type="KEGG" id="lfa:LFA_3115"/>
<organism evidence="1 2">
    <name type="scientific">Legionella fallonii LLAP-10</name>
    <dbReference type="NCBI Taxonomy" id="1212491"/>
    <lineage>
        <taxon>Bacteria</taxon>
        <taxon>Pseudomonadati</taxon>
        <taxon>Pseudomonadota</taxon>
        <taxon>Gammaproteobacteria</taxon>
        <taxon>Legionellales</taxon>
        <taxon>Legionellaceae</taxon>
        <taxon>Legionella</taxon>
    </lineage>
</organism>
<evidence type="ECO:0000313" key="1">
    <source>
        <dbReference type="EMBL" id="CEG58457.1"/>
    </source>
</evidence>
<protein>
    <submittedName>
        <fullName evidence="1">Uncharacterized protein</fullName>
    </submittedName>
</protein>
<dbReference type="HOGENOM" id="CLU_2260249_0_0_6"/>
<sequence>MIQFIRANLGFATNNSPQQIQLTQGKSLAHQPNNYLPSPRVVKPNIGSPAMPGSVSLHQQTVTIYAVKLAIMKTSVVIWILTSIRIMVLSSCLILDHSQQMEV</sequence>
<accession>A0A098G7M4</accession>
<dbReference type="RefSeq" id="WP_045096770.1">
    <property type="nucleotide sequence ID" value="NZ_LN614827.1"/>
</dbReference>